<reference evidence="7" key="1">
    <citation type="submission" date="2016-06" db="UniProtKB">
        <authorList>
            <consortium name="WormBaseParasite"/>
        </authorList>
    </citation>
    <scope>IDENTIFICATION</scope>
</reference>
<protein>
    <recommendedName>
        <fullName evidence="4">Serine/threonine-protein phosphatase 2A 55 kDa regulatory subunit B</fullName>
    </recommendedName>
</protein>
<evidence type="ECO:0000256" key="1">
    <source>
        <dbReference type="ARBA" id="ARBA00008259"/>
    </source>
</evidence>
<dbReference type="OrthoDB" id="6274823at2759"/>
<comment type="similarity">
    <text evidence="1 4">Belongs to the phosphatase 2A regulatory subunit B family.</text>
</comment>
<evidence type="ECO:0000256" key="3">
    <source>
        <dbReference type="ARBA" id="ARBA00022737"/>
    </source>
</evidence>
<dbReference type="AlphaFoldDB" id="A0A183T491"/>
<dbReference type="GO" id="GO:0000159">
    <property type="term" value="C:protein phosphatase type 2A complex"/>
    <property type="evidence" value="ECO:0007669"/>
    <property type="project" value="UniProtKB-UniRule"/>
</dbReference>
<evidence type="ECO:0000313" key="6">
    <source>
        <dbReference type="Proteomes" id="UP000275846"/>
    </source>
</evidence>
<keyword evidence="3 4" id="KW-0677">Repeat</keyword>
<evidence type="ECO:0000313" key="7">
    <source>
        <dbReference type="WBParaSite" id="SSLN_0001172001-mRNA-1"/>
    </source>
</evidence>
<dbReference type="InterPro" id="IPR018067">
    <property type="entry name" value="PP2A_PR55_CS"/>
</dbReference>
<keyword evidence="6" id="KW-1185">Reference proteome</keyword>
<dbReference type="PIRSF" id="PIRSF037309">
    <property type="entry name" value="PP2A_PR55"/>
    <property type="match status" value="1"/>
</dbReference>
<sequence>MQHGKSQPPTYETYHTFTSHESEFDYLKSLEIEEKIIKVRWLPQHSQARHLLSTNEKTIKLWRLSERMKRATGYNSKDDVFDDTFEEDTDLHDASSGHKVHNSGDLRVPRFQPTSLTVEAQPRRIFANAHAYHINSISISSDQETFISADDLRINLWNLQVTNQSFNIVDIKPVNMEDLKEVITAAEFHPSACALFVYSSSKGILRLCDMRQKALCDDYVLAFHELDPPSNRGFFSEIINSVSDLAFSKSGRYILSRDYLTLKVWDLNMSREPVETYHVHDYFRSKFCSLYENDCIFDKFECSWSPNDNCLLTGSYNNLFRVFDRSTGESVLTEVSNESNSVPSTPLETRCVTTDSIGRNEDELSVDCLDLSKKLLYLAWHPSEQRIALTSNSSLFLASGRFGSSA</sequence>
<gene>
    <name evidence="5" type="ORF">SSLN_LOCUS11289</name>
</gene>
<dbReference type="SUPFAM" id="SSF50978">
    <property type="entry name" value="WD40 repeat-like"/>
    <property type="match status" value="1"/>
</dbReference>
<dbReference type="GO" id="GO:0019888">
    <property type="term" value="F:protein phosphatase regulator activity"/>
    <property type="evidence" value="ECO:0007669"/>
    <property type="project" value="InterPro"/>
</dbReference>
<evidence type="ECO:0000313" key="5">
    <source>
        <dbReference type="EMBL" id="VDL97674.1"/>
    </source>
</evidence>
<dbReference type="WBParaSite" id="SSLN_0001172001-mRNA-1">
    <property type="protein sequence ID" value="SSLN_0001172001-mRNA-1"/>
    <property type="gene ID" value="SSLN_0001172001"/>
</dbReference>
<dbReference type="PANTHER" id="PTHR11871">
    <property type="entry name" value="PROTEIN PHOSPHATASE PP2A REGULATORY SUBUNIT B"/>
    <property type="match status" value="1"/>
</dbReference>
<dbReference type="PROSITE" id="PS01025">
    <property type="entry name" value="PR55_2"/>
    <property type="match status" value="1"/>
</dbReference>
<dbReference type="STRING" id="70667.A0A183T491"/>
<keyword evidence="2 4" id="KW-0853">WD repeat</keyword>
<dbReference type="PRINTS" id="PR00600">
    <property type="entry name" value="PP2APR55"/>
</dbReference>
<dbReference type="InterPro" id="IPR001680">
    <property type="entry name" value="WD40_rpt"/>
</dbReference>
<dbReference type="Pfam" id="PF00400">
    <property type="entry name" value="WD40"/>
    <property type="match status" value="2"/>
</dbReference>
<name>A0A183T491_SCHSO</name>
<dbReference type="InterPro" id="IPR036322">
    <property type="entry name" value="WD40_repeat_dom_sf"/>
</dbReference>
<evidence type="ECO:0000256" key="4">
    <source>
        <dbReference type="RuleBase" id="RU331113"/>
    </source>
</evidence>
<organism evidence="7">
    <name type="scientific">Schistocephalus solidus</name>
    <name type="common">Tapeworm</name>
    <dbReference type="NCBI Taxonomy" id="70667"/>
    <lineage>
        <taxon>Eukaryota</taxon>
        <taxon>Metazoa</taxon>
        <taxon>Spiralia</taxon>
        <taxon>Lophotrochozoa</taxon>
        <taxon>Platyhelminthes</taxon>
        <taxon>Cestoda</taxon>
        <taxon>Eucestoda</taxon>
        <taxon>Diphyllobothriidea</taxon>
        <taxon>Diphyllobothriidae</taxon>
        <taxon>Schistocephalus</taxon>
    </lineage>
</organism>
<proteinExistence type="inferred from homology"/>
<reference evidence="5 6" key="2">
    <citation type="submission" date="2018-11" db="EMBL/GenBank/DDBJ databases">
        <authorList>
            <consortium name="Pathogen Informatics"/>
        </authorList>
    </citation>
    <scope>NUCLEOTIDE SEQUENCE [LARGE SCALE GENOMIC DNA]</scope>
    <source>
        <strain evidence="5 6">NST_G2</strain>
    </source>
</reference>
<dbReference type="Proteomes" id="UP000275846">
    <property type="component" value="Unassembled WGS sequence"/>
</dbReference>
<dbReference type="SMART" id="SM00320">
    <property type="entry name" value="WD40"/>
    <property type="match status" value="4"/>
</dbReference>
<dbReference type="InterPro" id="IPR000009">
    <property type="entry name" value="PP2A_PR55"/>
</dbReference>
<dbReference type="InterPro" id="IPR015943">
    <property type="entry name" value="WD40/YVTN_repeat-like_dom_sf"/>
</dbReference>
<dbReference type="Gene3D" id="2.130.10.10">
    <property type="entry name" value="YVTN repeat-like/Quinoprotein amine dehydrogenase"/>
    <property type="match status" value="1"/>
</dbReference>
<dbReference type="EMBL" id="UYSU01036422">
    <property type="protein sequence ID" value="VDL97674.1"/>
    <property type="molecule type" value="Genomic_DNA"/>
</dbReference>
<accession>A0A183T491</accession>
<evidence type="ECO:0000256" key="2">
    <source>
        <dbReference type="ARBA" id="ARBA00022574"/>
    </source>
</evidence>